<protein>
    <submittedName>
        <fullName evidence="1">3505_t:CDS:1</fullName>
    </submittedName>
</protein>
<dbReference type="EMBL" id="CAJVQB010025800">
    <property type="protein sequence ID" value="CAG8807199.1"/>
    <property type="molecule type" value="Genomic_DNA"/>
</dbReference>
<feature type="non-terminal residue" evidence="1">
    <location>
        <position position="1"/>
    </location>
</feature>
<sequence length="164" mass="19186">QNPSKLSPLGCVTNPYKELPGCQKLFNSEDIVILKQLVYKKVDWYLNKLVYEIEKMTRKHASVASLWRSLRYCEITPAQERNKRARSSFIAKIRENYTCDQLIFLDESSKDERNLTCYYGYSFIDTCVQKKIVFVRKKRYTILLALIIDGIIALDIIEGSCNRK</sequence>
<reference evidence="1 2" key="1">
    <citation type="submission" date="2021-06" db="EMBL/GenBank/DDBJ databases">
        <authorList>
            <person name="Kallberg Y."/>
            <person name="Tangrot J."/>
            <person name="Rosling A."/>
        </authorList>
    </citation>
    <scope>NUCLEOTIDE SEQUENCE [LARGE SCALE GENOMIC DNA]</scope>
    <source>
        <strain evidence="1 2">120-4 pot B 10/14</strain>
    </source>
</reference>
<evidence type="ECO:0000313" key="2">
    <source>
        <dbReference type="Proteomes" id="UP000789901"/>
    </source>
</evidence>
<comment type="caution">
    <text evidence="1">The sequence shown here is derived from an EMBL/GenBank/DDBJ whole genome shotgun (WGS) entry which is preliminary data.</text>
</comment>
<organism evidence="1 2">
    <name type="scientific">Gigaspora margarita</name>
    <dbReference type="NCBI Taxonomy" id="4874"/>
    <lineage>
        <taxon>Eukaryota</taxon>
        <taxon>Fungi</taxon>
        <taxon>Fungi incertae sedis</taxon>
        <taxon>Mucoromycota</taxon>
        <taxon>Glomeromycotina</taxon>
        <taxon>Glomeromycetes</taxon>
        <taxon>Diversisporales</taxon>
        <taxon>Gigasporaceae</taxon>
        <taxon>Gigaspora</taxon>
    </lineage>
</organism>
<name>A0ABN7VZD1_GIGMA</name>
<gene>
    <name evidence="1" type="ORF">GMARGA_LOCUS24450</name>
</gene>
<proteinExistence type="predicted"/>
<dbReference type="Proteomes" id="UP000789901">
    <property type="component" value="Unassembled WGS sequence"/>
</dbReference>
<evidence type="ECO:0000313" key="1">
    <source>
        <dbReference type="EMBL" id="CAG8807199.1"/>
    </source>
</evidence>
<keyword evidence="2" id="KW-1185">Reference proteome</keyword>
<accession>A0ABN7VZD1</accession>